<feature type="non-terminal residue" evidence="2">
    <location>
        <position position="1"/>
    </location>
</feature>
<dbReference type="AlphaFoldDB" id="A0AAN6N298"/>
<keyword evidence="1" id="KW-0812">Transmembrane</keyword>
<name>A0AAN6N298_9PEZI</name>
<gene>
    <name evidence="2" type="ORF">QBC46DRAFT_394872</name>
</gene>
<feature type="transmembrane region" description="Helical" evidence="1">
    <location>
        <begin position="12"/>
        <end position="33"/>
    </location>
</feature>
<proteinExistence type="predicted"/>
<evidence type="ECO:0000313" key="3">
    <source>
        <dbReference type="Proteomes" id="UP001303473"/>
    </source>
</evidence>
<comment type="caution">
    <text evidence="2">The sequence shown here is derived from an EMBL/GenBank/DDBJ whole genome shotgun (WGS) entry which is preliminary data.</text>
</comment>
<sequence length="143" mass="15321">MQQWASIRKVSTVHMPSTLTIIILSPLVVNVSLSHLMRLGMVGASGPQVSGTAAVTDGAHDIHSCVSRILNSFRSWRIIGSCDRLRSRCALEGTDSCHAPATEHHTFNCISGDCVEWPESRISYGGGWGGSGSPSRLGRRCAC</sequence>
<keyword evidence="1" id="KW-0472">Membrane</keyword>
<dbReference type="EMBL" id="MU853881">
    <property type="protein sequence ID" value="KAK3936503.1"/>
    <property type="molecule type" value="Genomic_DNA"/>
</dbReference>
<dbReference type="Proteomes" id="UP001303473">
    <property type="component" value="Unassembled WGS sequence"/>
</dbReference>
<protein>
    <submittedName>
        <fullName evidence="2">Uncharacterized protein</fullName>
    </submittedName>
</protein>
<organism evidence="2 3">
    <name type="scientific">Diplogelasinospora grovesii</name>
    <dbReference type="NCBI Taxonomy" id="303347"/>
    <lineage>
        <taxon>Eukaryota</taxon>
        <taxon>Fungi</taxon>
        <taxon>Dikarya</taxon>
        <taxon>Ascomycota</taxon>
        <taxon>Pezizomycotina</taxon>
        <taxon>Sordariomycetes</taxon>
        <taxon>Sordariomycetidae</taxon>
        <taxon>Sordariales</taxon>
        <taxon>Diplogelasinosporaceae</taxon>
        <taxon>Diplogelasinospora</taxon>
    </lineage>
</organism>
<accession>A0AAN6N298</accession>
<keyword evidence="1" id="KW-1133">Transmembrane helix</keyword>
<keyword evidence="3" id="KW-1185">Reference proteome</keyword>
<evidence type="ECO:0000313" key="2">
    <source>
        <dbReference type="EMBL" id="KAK3936503.1"/>
    </source>
</evidence>
<evidence type="ECO:0000256" key="1">
    <source>
        <dbReference type="SAM" id="Phobius"/>
    </source>
</evidence>
<reference evidence="3" key="1">
    <citation type="journal article" date="2023" name="Mol. Phylogenet. Evol.">
        <title>Genome-scale phylogeny and comparative genomics of the fungal order Sordariales.</title>
        <authorList>
            <person name="Hensen N."/>
            <person name="Bonometti L."/>
            <person name="Westerberg I."/>
            <person name="Brannstrom I.O."/>
            <person name="Guillou S."/>
            <person name="Cros-Aarteil S."/>
            <person name="Calhoun S."/>
            <person name="Haridas S."/>
            <person name="Kuo A."/>
            <person name="Mondo S."/>
            <person name="Pangilinan J."/>
            <person name="Riley R."/>
            <person name="LaButti K."/>
            <person name="Andreopoulos B."/>
            <person name="Lipzen A."/>
            <person name="Chen C."/>
            <person name="Yan M."/>
            <person name="Daum C."/>
            <person name="Ng V."/>
            <person name="Clum A."/>
            <person name="Steindorff A."/>
            <person name="Ohm R.A."/>
            <person name="Martin F."/>
            <person name="Silar P."/>
            <person name="Natvig D.O."/>
            <person name="Lalanne C."/>
            <person name="Gautier V."/>
            <person name="Ament-Velasquez S.L."/>
            <person name="Kruys A."/>
            <person name="Hutchinson M.I."/>
            <person name="Powell A.J."/>
            <person name="Barry K."/>
            <person name="Miller A.N."/>
            <person name="Grigoriev I.V."/>
            <person name="Debuchy R."/>
            <person name="Gladieux P."/>
            <person name="Hiltunen Thoren M."/>
            <person name="Johannesson H."/>
        </authorList>
    </citation>
    <scope>NUCLEOTIDE SEQUENCE [LARGE SCALE GENOMIC DNA]</scope>
    <source>
        <strain evidence="3">CBS 340.73</strain>
    </source>
</reference>